<organism evidence="4 5">
    <name type="scientific">Polyplosphaeria fusca</name>
    <dbReference type="NCBI Taxonomy" id="682080"/>
    <lineage>
        <taxon>Eukaryota</taxon>
        <taxon>Fungi</taxon>
        <taxon>Dikarya</taxon>
        <taxon>Ascomycota</taxon>
        <taxon>Pezizomycotina</taxon>
        <taxon>Dothideomycetes</taxon>
        <taxon>Pleosporomycetidae</taxon>
        <taxon>Pleosporales</taxon>
        <taxon>Tetraplosphaeriaceae</taxon>
        <taxon>Polyplosphaeria</taxon>
    </lineage>
</organism>
<dbReference type="InterPro" id="IPR016193">
    <property type="entry name" value="Cytidine_deaminase-like"/>
</dbReference>
<feature type="region of interest" description="Disordered" evidence="2">
    <location>
        <begin position="643"/>
        <end position="670"/>
    </location>
</feature>
<accession>A0A9P4UYH0</accession>
<keyword evidence="3" id="KW-0732">Signal</keyword>
<reference evidence="4" key="1">
    <citation type="journal article" date="2020" name="Stud. Mycol.">
        <title>101 Dothideomycetes genomes: a test case for predicting lifestyles and emergence of pathogens.</title>
        <authorList>
            <person name="Haridas S."/>
            <person name="Albert R."/>
            <person name="Binder M."/>
            <person name="Bloem J."/>
            <person name="Labutti K."/>
            <person name="Salamov A."/>
            <person name="Andreopoulos B."/>
            <person name="Baker S."/>
            <person name="Barry K."/>
            <person name="Bills G."/>
            <person name="Bluhm B."/>
            <person name="Cannon C."/>
            <person name="Castanera R."/>
            <person name="Culley D."/>
            <person name="Daum C."/>
            <person name="Ezra D."/>
            <person name="Gonzalez J."/>
            <person name="Henrissat B."/>
            <person name="Kuo A."/>
            <person name="Liang C."/>
            <person name="Lipzen A."/>
            <person name="Lutzoni F."/>
            <person name="Magnuson J."/>
            <person name="Mondo S."/>
            <person name="Nolan M."/>
            <person name="Ohm R."/>
            <person name="Pangilinan J."/>
            <person name="Park H.-J."/>
            <person name="Ramirez L."/>
            <person name="Alfaro M."/>
            <person name="Sun H."/>
            <person name="Tritt A."/>
            <person name="Yoshinaga Y."/>
            <person name="Zwiers L.-H."/>
            <person name="Turgeon B."/>
            <person name="Goodwin S."/>
            <person name="Spatafora J."/>
            <person name="Crous P."/>
            <person name="Grigoriev I."/>
        </authorList>
    </citation>
    <scope>NUCLEOTIDE SEQUENCE</scope>
    <source>
        <strain evidence="4">CBS 125425</strain>
    </source>
</reference>
<gene>
    <name evidence="4" type="ORF">EJ04DRAFT_545241</name>
</gene>
<dbReference type="InterPro" id="IPR011048">
    <property type="entry name" value="Haem_d1_sf"/>
</dbReference>
<sequence length="832" mass="89407">MLPSQHLLVPFFGSLASAAGLYATHYSGTVNYLTFSGTSLTLTSSTPSGNRMPSWITYDGAGKALYVPDENYFGGTGTLSSFTIGANGALTKSGQATTQQGVVATCLYGGSDGKGFIANAHYQTSQLTTFKLPLSGGQALQTLKFTMSGRGANPSRQDAPHPHHAFTDPTGDFLLAPDLGADLIRIYQIEKTSGKLTECPAGKPPAGTGPRHGTFWTPASATSRMRRGSAAAAGTMLFVANELANSVSAWEVTYASGGCMSIALKQSLTPYSGGSAAPSGTKVAEVHTKGNFLYSTNRNDKKFSPNDSITLYTISSTGALTWTENTSSFGTYPRTFDINKAGDYVAIGDQTTANVAIVKRDTTTGKLTGQAASLRIGAAGSPENEDGVSAVVPSLPIINMKTDNYLNLCLEQAAKSPLRYRHGCIIVRGGKVVGQGYNDFRSGFNGGALKSGQLSTRVDGPAIEELKKKIKLKHEPKAIQQRPVKINTFIPFEGSGGGILANTPLSMHSEMMAIHSALAASSTLASTTVYSQKPCFKLPGSNERTTRLRREGLKAYVQTFNRGDLNPLHLNRAHLDLALDVNKDKDNDVALNKSQRVEKHHRKKEKNTQQEKKKYMKYASESTPMPSITAPCYSYSASLSSHDAPKSQSSIPKTQPILIPRGHAGQKSRSLTDRMKHPRLYGADLYVARLGWTDSGTGFSACCNNVTELTGVSSKPSKPLTGSLHEELSIHPDADPELVDDKKAEHNGKQARVHSSRPCYRCICYMNSVGIKRVFWTTDRGQWEGAKVRDLMDALDELGLNGNATSVSALTSVFVTKHEVLMLRRMMGDQGQ</sequence>
<dbReference type="Gene3D" id="3.40.140.10">
    <property type="entry name" value="Cytidine Deaminase, domain 2"/>
    <property type="match status" value="1"/>
</dbReference>
<evidence type="ECO:0000313" key="5">
    <source>
        <dbReference type="Proteomes" id="UP000799444"/>
    </source>
</evidence>
<dbReference type="Proteomes" id="UP000799444">
    <property type="component" value="Unassembled WGS sequence"/>
</dbReference>
<dbReference type="InterPro" id="IPR015943">
    <property type="entry name" value="WD40/YVTN_repeat-like_dom_sf"/>
</dbReference>
<comment type="caution">
    <text evidence="4">The sequence shown here is derived from an EMBL/GenBank/DDBJ whole genome shotgun (WGS) entry which is preliminary data.</text>
</comment>
<evidence type="ECO:0000256" key="1">
    <source>
        <dbReference type="ARBA" id="ARBA00005564"/>
    </source>
</evidence>
<evidence type="ECO:0000256" key="2">
    <source>
        <dbReference type="SAM" id="MobiDB-lite"/>
    </source>
</evidence>
<feature type="chain" id="PRO_5040398696" evidence="3">
    <location>
        <begin position="19"/>
        <end position="832"/>
    </location>
</feature>
<evidence type="ECO:0000313" key="4">
    <source>
        <dbReference type="EMBL" id="KAF2731369.1"/>
    </source>
</evidence>
<dbReference type="SUPFAM" id="SSF53927">
    <property type="entry name" value="Cytidine deaminase-like"/>
    <property type="match status" value="1"/>
</dbReference>
<dbReference type="GO" id="GO:0006139">
    <property type="term" value="P:nucleobase-containing compound metabolic process"/>
    <property type="evidence" value="ECO:0007669"/>
    <property type="project" value="UniProtKB-ARBA"/>
</dbReference>
<dbReference type="GO" id="GO:0017057">
    <property type="term" value="F:6-phosphogluconolactonase activity"/>
    <property type="evidence" value="ECO:0007669"/>
    <property type="project" value="TreeGrafter"/>
</dbReference>
<name>A0A9P4UYH0_9PLEO</name>
<dbReference type="OrthoDB" id="9972196at2759"/>
<dbReference type="Gene3D" id="2.130.10.10">
    <property type="entry name" value="YVTN repeat-like/Quinoprotein amine dehydrogenase"/>
    <property type="match status" value="1"/>
</dbReference>
<dbReference type="SUPFAM" id="SSF51004">
    <property type="entry name" value="C-terminal (heme d1) domain of cytochrome cd1-nitrite reductase"/>
    <property type="match status" value="1"/>
</dbReference>
<dbReference type="Pfam" id="PF10282">
    <property type="entry name" value="Lactonase"/>
    <property type="match status" value="1"/>
</dbReference>
<keyword evidence="4" id="KW-0413">Isomerase</keyword>
<dbReference type="GO" id="GO:0016853">
    <property type="term" value="F:isomerase activity"/>
    <property type="evidence" value="ECO:0007669"/>
    <property type="project" value="UniProtKB-KW"/>
</dbReference>
<evidence type="ECO:0000256" key="3">
    <source>
        <dbReference type="SAM" id="SignalP"/>
    </source>
</evidence>
<dbReference type="PANTHER" id="PTHR30344">
    <property type="entry name" value="6-PHOSPHOGLUCONOLACTONASE-RELATED"/>
    <property type="match status" value="1"/>
</dbReference>
<dbReference type="AlphaFoldDB" id="A0A9P4UYH0"/>
<protein>
    <submittedName>
        <fullName evidence="4">Isomerase YbhE</fullName>
    </submittedName>
</protein>
<dbReference type="PANTHER" id="PTHR30344:SF1">
    <property type="entry name" value="6-PHOSPHOGLUCONOLACTONASE"/>
    <property type="match status" value="1"/>
</dbReference>
<proteinExistence type="inferred from homology"/>
<keyword evidence="5" id="KW-1185">Reference proteome</keyword>
<feature type="compositionally biased region" description="Polar residues" evidence="2">
    <location>
        <begin position="643"/>
        <end position="653"/>
    </location>
</feature>
<dbReference type="InterPro" id="IPR050282">
    <property type="entry name" value="Cycloisomerase_2"/>
</dbReference>
<dbReference type="InterPro" id="IPR019405">
    <property type="entry name" value="Lactonase_7-beta_prop"/>
</dbReference>
<dbReference type="EMBL" id="ML996197">
    <property type="protein sequence ID" value="KAF2731369.1"/>
    <property type="molecule type" value="Genomic_DNA"/>
</dbReference>
<comment type="similarity">
    <text evidence="1">Belongs to the cycloisomerase 2 family.</text>
</comment>
<feature type="region of interest" description="Disordered" evidence="2">
    <location>
        <begin position="592"/>
        <end position="620"/>
    </location>
</feature>
<feature type="signal peptide" evidence="3">
    <location>
        <begin position="1"/>
        <end position="18"/>
    </location>
</feature>